<evidence type="ECO:0000259" key="14">
    <source>
        <dbReference type="Pfam" id="PF01618"/>
    </source>
</evidence>
<evidence type="ECO:0000256" key="5">
    <source>
        <dbReference type="ARBA" id="ARBA00022475"/>
    </source>
</evidence>
<keyword evidence="10 13" id="KW-0472">Membrane</keyword>
<dbReference type="Pfam" id="PF01618">
    <property type="entry name" value="MotA_ExbB"/>
    <property type="match status" value="1"/>
</dbReference>
<evidence type="ECO:0000256" key="13">
    <source>
        <dbReference type="SAM" id="Phobius"/>
    </source>
</evidence>
<comment type="function">
    <text evidence="11">Involved in the TonB-dependent energy-dependent transport of various receptor-bound substrates. Protects ExbD from proteolytic degradation and functionally stabilizes TonB.</text>
</comment>
<dbReference type="RefSeq" id="WP_187775301.1">
    <property type="nucleotide sequence ID" value="NZ_CP022579.1"/>
</dbReference>
<dbReference type="AlphaFoldDB" id="A0A5C1E5W3"/>
<dbReference type="Proteomes" id="UP000323671">
    <property type="component" value="Chromosome"/>
</dbReference>
<comment type="subunit">
    <text evidence="2">The accessory proteins ExbB and ExbD seem to form a complex with TonB.</text>
</comment>
<feature type="domain" description="MotA/TolQ/ExbB proton channel" evidence="14">
    <location>
        <begin position="108"/>
        <end position="211"/>
    </location>
</feature>
<feature type="transmembrane region" description="Helical" evidence="13">
    <location>
        <begin position="179"/>
        <end position="200"/>
    </location>
</feature>
<keyword evidence="4 12" id="KW-0813">Transport</keyword>
<evidence type="ECO:0000256" key="12">
    <source>
        <dbReference type="RuleBase" id="RU004057"/>
    </source>
</evidence>
<name>A0A5C1E5W3_9RHOO</name>
<evidence type="ECO:0000256" key="9">
    <source>
        <dbReference type="ARBA" id="ARBA00022989"/>
    </source>
</evidence>
<gene>
    <name evidence="15" type="primary">exbB</name>
    <name evidence="15" type="ORF">OTERR_08460</name>
</gene>
<dbReference type="InterPro" id="IPR050790">
    <property type="entry name" value="ExbB/TolQ_transport"/>
</dbReference>
<dbReference type="InterPro" id="IPR002898">
    <property type="entry name" value="MotA_ExbB_proton_chnl"/>
</dbReference>
<dbReference type="EMBL" id="CP022579">
    <property type="protein sequence ID" value="QEL64322.1"/>
    <property type="molecule type" value="Genomic_DNA"/>
</dbReference>
<evidence type="ECO:0000256" key="3">
    <source>
        <dbReference type="ARBA" id="ARBA00022093"/>
    </source>
</evidence>
<protein>
    <recommendedName>
        <fullName evidence="3">Biopolymer transport protein ExbB</fullName>
    </recommendedName>
</protein>
<accession>A0A5C1E5W3</accession>
<evidence type="ECO:0000256" key="2">
    <source>
        <dbReference type="ARBA" id="ARBA00011471"/>
    </source>
</evidence>
<evidence type="ECO:0000256" key="7">
    <source>
        <dbReference type="ARBA" id="ARBA00022692"/>
    </source>
</evidence>
<keyword evidence="16" id="KW-1185">Reference proteome</keyword>
<evidence type="ECO:0000256" key="1">
    <source>
        <dbReference type="ARBA" id="ARBA00004429"/>
    </source>
</evidence>
<evidence type="ECO:0000256" key="8">
    <source>
        <dbReference type="ARBA" id="ARBA00022927"/>
    </source>
</evidence>
<keyword evidence="6" id="KW-0997">Cell inner membrane</keyword>
<organism evidence="15 16">
    <name type="scientific">Oryzomicrobium terrae</name>
    <dbReference type="NCBI Taxonomy" id="1735038"/>
    <lineage>
        <taxon>Bacteria</taxon>
        <taxon>Pseudomonadati</taxon>
        <taxon>Pseudomonadota</taxon>
        <taxon>Betaproteobacteria</taxon>
        <taxon>Rhodocyclales</taxon>
        <taxon>Rhodocyclaceae</taxon>
        <taxon>Oryzomicrobium</taxon>
    </lineage>
</organism>
<evidence type="ECO:0000313" key="15">
    <source>
        <dbReference type="EMBL" id="QEL64322.1"/>
    </source>
</evidence>
<dbReference type="GO" id="GO:0017038">
    <property type="term" value="P:protein import"/>
    <property type="evidence" value="ECO:0007669"/>
    <property type="project" value="TreeGrafter"/>
</dbReference>
<evidence type="ECO:0000256" key="11">
    <source>
        <dbReference type="ARBA" id="ARBA00024816"/>
    </source>
</evidence>
<feature type="transmembrane region" description="Helical" evidence="13">
    <location>
        <begin position="132"/>
        <end position="159"/>
    </location>
</feature>
<evidence type="ECO:0000256" key="4">
    <source>
        <dbReference type="ARBA" id="ARBA00022448"/>
    </source>
</evidence>
<feature type="transmembrane region" description="Helical" evidence="13">
    <location>
        <begin position="20"/>
        <end position="40"/>
    </location>
</feature>
<reference evidence="15 16" key="1">
    <citation type="submission" date="2017-07" db="EMBL/GenBank/DDBJ databases">
        <title>Complete genome sequence of Oryzomicrobium terrae TPP412.</title>
        <authorList>
            <person name="Chiu L.-W."/>
            <person name="Lo K.-J."/>
            <person name="Tsai Y.-M."/>
            <person name="Lin S.-S."/>
            <person name="Kuo C.-H."/>
            <person name="Liu C.-T."/>
        </authorList>
    </citation>
    <scope>NUCLEOTIDE SEQUENCE [LARGE SCALE GENOMIC DNA]</scope>
    <source>
        <strain evidence="15 16">TPP412</strain>
    </source>
</reference>
<keyword evidence="7 13" id="KW-0812">Transmembrane</keyword>
<comment type="subcellular location">
    <subcellularLocation>
        <location evidence="1">Cell inner membrane</location>
        <topology evidence="1">Multi-pass membrane protein</topology>
    </subcellularLocation>
    <subcellularLocation>
        <location evidence="12">Membrane</location>
        <topology evidence="12">Multi-pass membrane protein</topology>
    </subcellularLocation>
</comment>
<dbReference type="PANTHER" id="PTHR30625">
    <property type="entry name" value="PROTEIN TOLQ"/>
    <property type="match status" value="1"/>
</dbReference>
<comment type="similarity">
    <text evidence="12">Belongs to the exbB/tolQ family.</text>
</comment>
<evidence type="ECO:0000256" key="10">
    <source>
        <dbReference type="ARBA" id="ARBA00023136"/>
    </source>
</evidence>
<sequence>MQPETHMNLAGFWAAGDFVSHAVAVLLVVLSIGSWTVILAKGWRVWNLRRATTPALAAFWQARSVPNAIAELEAGNARAFALLARRAEQAANHYQRHHGSGSLAASLSGAEFITQALRSGLTQTSARLENGLTLLASVGSTAPFIGLFGTVWGIYHALAMIGATGQASLDKVAGPVGEALIMTAAGLFVAIPAVLAYNALTRAVRVIEADLDAFAHDLHAFFTTGKPLSGGEPHTGTSHAAPVNAAGRPLAEAA</sequence>
<evidence type="ECO:0000256" key="6">
    <source>
        <dbReference type="ARBA" id="ARBA00022519"/>
    </source>
</evidence>
<dbReference type="GO" id="GO:0005886">
    <property type="term" value="C:plasma membrane"/>
    <property type="evidence" value="ECO:0007669"/>
    <property type="project" value="UniProtKB-SubCell"/>
</dbReference>
<proteinExistence type="inferred from homology"/>
<keyword evidence="8 12" id="KW-0653">Protein transport</keyword>
<dbReference type="KEGG" id="otr:OTERR_08460"/>
<evidence type="ECO:0000313" key="16">
    <source>
        <dbReference type="Proteomes" id="UP000323671"/>
    </source>
</evidence>
<dbReference type="PANTHER" id="PTHR30625:SF14">
    <property type="entry name" value="BIOPOLYMER TRANSPORT PROTEIN EXBB"/>
    <property type="match status" value="1"/>
</dbReference>
<keyword evidence="9 13" id="KW-1133">Transmembrane helix</keyword>
<keyword evidence="5" id="KW-1003">Cell membrane</keyword>